<sequence length="48" mass="5556">MTNESVLKRYDCLATIQKDSYLDCLPLVNHLTHTQKNQANVTFAFLEK</sequence>
<comment type="caution">
    <text evidence="1">The sequence shown here is derived from an EMBL/GenBank/DDBJ whole genome shotgun (WGS) entry which is preliminary data.</text>
</comment>
<evidence type="ECO:0000313" key="1">
    <source>
        <dbReference type="EMBL" id="EPC83463.1"/>
    </source>
</evidence>
<name>S2SVL3_LACPA</name>
<organism evidence="1 2">
    <name type="scientific">Lacticaseibacillus paracasei subsp. paracasei Lpp126</name>
    <dbReference type="NCBI Taxonomy" id="1256206"/>
    <lineage>
        <taxon>Bacteria</taxon>
        <taxon>Bacillati</taxon>
        <taxon>Bacillota</taxon>
        <taxon>Bacilli</taxon>
        <taxon>Lactobacillales</taxon>
        <taxon>Lactobacillaceae</taxon>
        <taxon>Lacticaseibacillus</taxon>
    </lineage>
</organism>
<dbReference type="Proteomes" id="UP000014243">
    <property type="component" value="Unassembled WGS sequence"/>
</dbReference>
<reference evidence="1 2" key="1">
    <citation type="journal article" date="2013" name="PLoS ONE">
        <title>Lactobacillus paracasei comparative genomics: towards species pan-genome definition and exploitation of diversity.</title>
        <authorList>
            <person name="Smokvina T."/>
            <person name="Wels M."/>
            <person name="Polka J."/>
            <person name="Chervaux C."/>
            <person name="Brisse S."/>
            <person name="Boekhorst J."/>
            <person name="van Hylckama Vlieg J.E."/>
            <person name="Siezen R.J."/>
        </authorList>
    </citation>
    <scope>NUCLEOTIDE SEQUENCE [LARGE SCALE GENOMIC DNA]</scope>
    <source>
        <strain evidence="1 2">Lpp126</strain>
    </source>
</reference>
<protein>
    <submittedName>
        <fullName evidence="1">Uncharacterized protein</fullName>
    </submittedName>
</protein>
<dbReference type="PATRIC" id="fig|1256206.3.peg.682"/>
<dbReference type="EMBL" id="ANKC01000289">
    <property type="protein sequence ID" value="EPC83463.1"/>
    <property type="molecule type" value="Genomic_DNA"/>
</dbReference>
<evidence type="ECO:0000313" key="2">
    <source>
        <dbReference type="Proteomes" id="UP000014243"/>
    </source>
</evidence>
<accession>S2SVL3</accession>
<dbReference type="AlphaFoldDB" id="S2SVL3"/>
<gene>
    <name evidence="1" type="ORF">Lpp126_04371</name>
</gene>
<proteinExistence type="predicted"/>